<dbReference type="InterPro" id="IPR022384">
    <property type="entry name" value="FormiminoTrfase_cat_dom_sf"/>
</dbReference>
<dbReference type="EC" id="2.1.2.5" evidence="3"/>
<reference evidence="10 12" key="2">
    <citation type="submission" date="2019-11" db="EMBL/GenBank/DDBJ databases">
        <title>Streptococcis sp. isolated from the respiratory tract of Marmot.</title>
        <authorList>
            <person name="Zhang G."/>
        </authorList>
    </citation>
    <scope>NUCLEOTIDE SEQUENCE [LARGE SCALE GENOMIC DNA]</scope>
    <source>
        <strain evidence="12">zg-86</strain>
        <strain evidence="10">Zg-86</strain>
    </source>
</reference>
<dbReference type="InterPro" id="IPR012886">
    <property type="entry name" value="Formiminotransferase_N"/>
</dbReference>
<proteinExistence type="predicted"/>
<feature type="domain" description="Formiminotransferase C-terminal subdomain" evidence="8">
    <location>
        <begin position="181"/>
        <end position="296"/>
    </location>
</feature>
<dbReference type="PANTHER" id="PTHR12234:SF8">
    <property type="entry name" value="FORMIMINOTRANSFERASE-CYCLODEAMINASE"/>
    <property type="match status" value="1"/>
</dbReference>
<keyword evidence="6" id="KW-0369">Histidine metabolism</keyword>
<dbReference type="SMART" id="SM01222">
    <property type="entry name" value="FTCD_N"/>
    <property type="match status" value="1"/>
</dbReference>
<feature type="domain" description="Formiminotransferase N-terminal subdomain" evidence="9">
    <location>
        <begin position="3"/>
        <end position="180"/>
    </location>
</feature>
<evidence type="ECO:0000313" key="10">
    <source>
        <dbReference type="EMBL" id="MTB64947.1"/>
    </source>
</evidence>
<evidence type="ECO:0000256" key="3">
    <source>
        <dbReference type="ARBA" id="ARBA00012252"/>
    </source>
</evidence>
<evidence type="ECO:0000256" key="1">
    <source>
        <dbReference type="ARBA" id="ARBA00004496"/>
    </source>
</evidence>
<dbReference type="GO" id="GO:0030409">
    <property type="term" value="F:glutamate formimidoyltransferase activity"/>
    <property type="evidence" value="ECO:0007669"/>
    <property type="project" value="UniProtKB-EC"/>
</dbReference>
<dbReference type="NCBIfam" id="TIGR02024">
    <property type="entry name" value="FtcD"/>
    <property type="match status" value="1"/>
</dbReference>
<gene>
    <name evidence="11" type="primary">ftcD</name>
    <name evidence="10" type="ORF">GGG87_08050</name>
    <name evidence="11" type="ORF">GGH11_08265</name>
</gene>
<evidence type="ECO:0000256" key="7">
    <source>
        <dbReference type="ARBA" id="ARBA00022954"/>
    </source>
</evidence>
<evidence type="ECO:0000259" key="8">
    <source>
        <dbReference type="SMART" id="SM01221"/>
    </source>
</evidence>
<comment type="pathway">
    <text evidence="2">Amino-acid degradation; L-histidine degradation into L-glutamate; L-glutamate from N-formimidoyl-L-glutamate (transferase route): step 1/1.</text>
</comment>
<dbReference type="EMBL" id="WUBJ01000010">
    <property type="protein sequence ID" value="MWV56968.1"/>
    <property type="molecule type" value="Genomic_DNA"/>
</dbReference>
<evidence type="ECO:0000256" key="4">
    <source>
        <dbReference type="ARBA" id="ARBA00022490"/>
    </source>
</evidence>
<dbReference type="GO" id="GO:0019557">
    <property type="term" value="P:L-histidine catabolic process to glutamate and formate"/>
    <property type="evidence" value="ECO:0007669"/>
    <property type="project" value="UniProtKB-UniPathway"/>
</dbReference>
<dbReference type="Gene3D" id="3.30.70.670">
    <property type="entry name" value="Formiminotransferase, C-terminal subdomain"/>
    <property type="match status" value="1"/>
</dbReference>
<dbReference type="GO" id="GO:0005542">
    <property type="term" value="F:folic acid binding"/>
    <property type="evidence" value="ECO:0007669"/>
    <property type="project" value="UniProtKB-KW"/>
</dbReference>
<evidence type="ECO:0000313" key="11">
    <source>
        <dbReference type="EMBL" id="MWV56968.1"/>
    </source>
</evidence>
<dbReference type="SMART" id="SM01221">
    <property type="entry name" value="FTCD"/>
    <property type="match status" value="1"/>
</dbReference>
<dbReference type="Proteomes" id="UP000435060">
    <property type="component" value="Unassembled WGS sequence"/>
</dbReference>
<dbReference type="InterPro" id="IPR051623">
    <property type="entry name" value="FTCD"/>
</dbReference>
<dbReference type="GO" id="GO:0005737">
    <property type="term" value="C:cytoplasm"/>
    <property type="evidence" value="ECO:0007669"/>
    <property type="project" value="UniProtKB-SubCell"/>
</dbReference>
<accession>A0A6I4RE07</accession>
<evidence type="ECO:0000256" key="6">
    <source>
        <dbReference type="ARBA" id="ARBA00022808"/>
    </source>
</evidence>
<dbReference type="SUPFAM" id="SSF55116">
    <property type="entry name" value="Formiminotransferase domain of formiminotransferase-cyclodeaminase"/>
    <property type="match status" value="2"/>
</dbReference>
<reference evidence="11 13" key="1">
    <citation type="submission" date="2019-10" db="EMBL/GenBank/DDBJ databases">
        <title>Streptococcis sp, isolated from the respiratory tract of Marmot.</title>
        <authorList>
            <person name="Zhang G."/>
        </authorList>
    </citation>
    <scope>NUCLEOTIDE SEQUENCE [LARGE SCALE GENOMIC DNA]</scope>
    <source>
        <strain evidence="11">Zg-70</strain>
        <strain evidence="13">zg-70</strain>
    </source>
</reference>
<organism evidence="11 13">
    <name type="scientific">Streptococcus zhangguiae</name>
    <dbReference type="NCBI Taxonomy" id="2664091"/>
    <lineage>
        <taxon>Bacteria</taxon>
        <taxon>Bacillati</taxon>
        <taxon>Bacillota</taxon>
        <taxon>Bacilli</taxon>
        <taxon>Lactobacillales</taxon>
        <taxon>Streptococcaceae</taxon>
        <taxon>Streptococcus</taxon>
    </lineage>
</organism>
<dbReference type="Proteomes" id="UP000435423">
    <property type="component" value="Unassembled WGS sequence"/>
</dbReference>
<evidence type="ECO:0000256" key="5">
    <source>
        <dbReference type="ARBA" id="ARBA00022679"/>
    </source>
</evidence>
<comment type="caution">
    <text evidence="11">The sequence shown here is derived from an EMBL/GenBank/DDBJ whole genome shotgun (WGS) entry which is preliminary data.</text>
</comment>
<evidence type="ECO:0000313" key="13">
    <source>
        <dbReference type="Proteomes" id="UP000435423"/>
    </source>
</evidence>
<keyword evidence="12" id="KW-1185">Reference proteome</keyword>
<evidence type="ECO:0000259" key="9">
    <source>
        <dbReference type="SMART" id="SM01222"/>
    </source>
</evidence>
<dbReference type="PANTHER" id="PTHR12234">
    <property type="entry name" value="FORMIMINOTRANSFERASE-CYCLODEAMINASE"/>
    <property type="match status" value="1"/>
</dbReference>
<dbReference type="Pfam" id="PF02971">
    <property type="entry name" value="FTCD"/>
    <property type="match status" value="1"/>
</dbReference>
<dbReference type="GO" id="GO:0019556">
    <property type="term" value="P:L-histidine catabolic process to glutamate and formamide"/>
    <property type="evidence" value="ECO:0007669"/>
    <property type="project" value="UniProtKB-UniPathway"/>
</dbReference>
<dbReference type="UniPathway" id="UPA00379">
    <property type="reaction ID" value="UER00555"/>
</dbReference>
<dbReference type="InterPro" id="IPR004227">
    <property type="entry name" value="Formiminotransferase_cat"/>
</dbReference>
<dbReference type="Pfam" id="PF07837">
    <property type="entry name" value="FTCD_N"/>
    <property type="match status" value="1"/>
</dbReference>
<dbReference type="InterPro" id="IPR037070">
    <property type="entry name" value="Formiminotransferase_C_sf"/>
</dbReference>
<dbReference type="RefSeq" id="WP_154608803.1">
    <property type="nucleotide sequence ID" value="NZ_CP072115.1"/>
</dbReference>
<dbReference type="InterPro" id="IPR013802">
    <property type="entry name" value="Formiminotransferase_C"/>
</dbReference>
<evidence type="ECO:0000313" key="12">
    <source>
        <dbReference type="Proteomes" id="UP000435060"/>
    </source>
</evidence>
<dbReference type="EMBL" id="WLCG01000011">
    <property type="protein sequence ID" value="MTB64947.1"/>
    <property type="molecule type" value="Genomic_DNA"/>
</dbReference>
<name>A0A6I4RE07_9STRE</name>
<dbReference type="Gene3D" id="3.30.990.10">
    <property type="entry name" value="Formiminotransferase, N-terminal subdomain"/>
    <property type="match status" value="1"/>
</dbReference>
<keyword evidence="7" id="KW-0290">Folate-binding</keyword>
<keyword evidence="4" id="KW-0963">Cytoplasm</keyword>
<keyword evidence="5 11" id="KW-0808">Transferase</keyword>
<evidence type="ECO:0000256" key="2">
    <source>
        <dbReference type="ARBA" id="ARBA00005082"/>
    </source>
</evidence>
<protein>
    <recommendedName>
        <fullName evidence="3">glutamate formimidoyltransferase</fullName>
        <ecNumber evidence="3">2.1.2.5</ecNumber>
    </recommendedName>
</protein>
<dbReference type="InterPro" id="IPR037064">
    <property type="entry name" value="Formiminotransferase_N_sf"/>
</dbReference>
<sequence>MAKIIECIPNFSEGRNQVVIDGLVATAKSIPGVTLLDHSSDQSHNRSVFTLVGDEEGIQEVAFQLVKFATENIDMTKHEGEHPRMGATDVMPFVPIKDVTTEECVEISKKVAERINKELAIPVFLYEESATSPDRKNLAKVRKGQFEGMPEKLLQEEWAPDFGERKIHPTAGVIAVGARMPLIAFNVNLDTDDVEIANKIAKIIRGSSGGYKYCKGIGVMLEDRKIAQVSMNMVNFEKCPLYRTFETIRFEAKRYGVNIIGSEIIGLTPVKALADVAEYYLQIEEFDFNKQVLENHLLG</sequence>
<comment type="subcellular location">
    <subcellularLocation>
        <location evidence="1">Cytoplasm</location>
    </subcellularLocation>
</comment>
<dbReference type="AlphaFoldDB" id="A0A6I4RE07"/>